<feature type="non-terminal residue" evidence="1">
    <location>
        <position position="39"/>
    </location>
</feature>
<evidence type="ECO:0000313" key="1">
    <source>
        <dbReference type="EMBL" id="CAF4744726.1"/>
    </source>
</evidence>
<dbReference type="EMBL" id="CAJOBG010112219">
    <property type="protein sequence ID" value="CAF4744726.1"/>
    <property type="molecule type" value="Genomic_DNA"/>
</dbReference>
<organism evidence="1 2">
    <name type="scientific">Rotaria magnacalcarata</name>
    <dbReference type="NCBI Taxonomy" id="392030"/>
    <lineage>
        <taxon>Eukaryota</taxon>
        <taxon>Metazoa</taxon>
        <taxon>Spiralia</taxon>
        <taxon>Gnathifera</taxon>
        <taxon>Rotifera</taxon>
        <taxon>Eurotatoria</taxon>
        <taxon>Bdelloidea</taxon>
        <taxon>Philodinida</taxon>
        <taxon>Philodinidae</taxon>
        <taxon>Rotaria</taxon>
    </lineage>
</organism>
<reference evidence="1" key="1">
    <citation type="submission" date="2021-02" db="EMBL/GenBank/DDBJ databases">
        <authorList>
            <person name="Nowell W R."/>
        </authorList>
    </citation>
    <scope>NUCLEOTIDE SEQUENCE</scope>
</reference>
<keyword evidence="2" id="KW-1185">Reference proteome</keyword>
<gene>
    <name evidence="1" type="ORF">OVN521_LOCUS49940</name>
</gene>
<protein>
    <submittedName>
        <fullName evidence="1">Uncharacterized protein</fullName>
    </submittedName>
</protein>
<name>A0A821L2T3_9BILA</name>
<evidence type="ECO:0000313" key="2">
    <source>
        <dbReference type="Proteomes" id="UP000663866"/>
    </source>
</evidence>
<dbReference type="Proteomes" id="UP000663866">
    <property type="component" value="Unassembled WGS sequence"/>
</dbReference>
<accession>A0A821L2T3</accession>
<proteinExistence type="predicted"/>
<sequence>MFQLDVLIDTSILPTNIMALRDDDFIDFVKEEAGHAASA</sequence>
<dbReference type="AlphaFoldDB" id="A0A821L2T3"/>
<comment type="caution">
    <text evidence="1">The sequence shown here is derived from an EMBL/GenBank/DDBJ whole genome shotgun (WGS) entry which is preliminary data.</text>
</comment>